<gene>
    <name evidence="1" type="ORF">SAMEA2275694_02610</name>
</gene>
<proteinExistence type="predicted"/>
<sequence>MSINIPEGFVVLYAIKNPDDTLAKHPFTGRAMVMTDRSMAERNLAQITEAAAQIGMTYTGRIVYQLCSPFIDPGDPIAETIGQIETWLKSQEGQS</sequence>
<reference evidence="1 2" key="1">
    <citation type="submission" date="2016-11" db="EMBL/GenBank/DDBJ databases">
        <authorList>
            <consortium name="Pathogen Informatics"/>
        </authorList>
    </citation>
    <scope>NUCLEOTIDE SEQUENCE [LARGE SCALE GENOMIC DNA]</scope>
    <source>
        <strain evidence="1 2">968</strain>
    </source>
</reference>
<dbReference type="Proteomes" id="UP000185183">
    <property type="component" value="Unassembled WGS sequence"/>
</dbReference>
<comment type="caution">
    <text evidence="1">The sequence shown here is derived from an EMBL/GenBank/DDBJ whole genome shotgun (WGS) entry which is preliminary data.</text>
</comment>
<accession>A0A9Q7SEP9</accession>
<name>A0A9Q7SEP9_9MYCO</name>
<evidence type="ECO:0000313" key="2">
    <source>
        <dbReference type="Proteomes" id="UP000185183"/>
    </source>
</evidence>
<evidence type="ECO:0000313" key="1">
    <source>
        <dbReference type="EMBL" id="SHX42688.1"/>
    </source>
</evidence>
<dbReference type="RefSeq" id="WP_074357522.1">
    <property type="nucleotide sequence ID" value="NZ_FSCP01000001.1"/>
</dbReference>
<dbReference type="EMBL" id="FSFA01000003">
    <property type="protein sequence ID" value="SHX42688.1"/>
    <property type="molecule type" value="Genomic_DNA"/>
</dbReference>
<protein>
    <submittedName>
        <fullName evidence="1">Uncharacterized protein</fullName>
    </submittedName>
</protein>
<organism evidence="1 2">
    <name type="scientific">Mycobacteroides abscessus subsp. bolletii</name>
    <dbReference type="NCBI Taxonomy" id="319705"/>
    <lineage>
        <taxon>Bacteria</taxon>
        <taxon>Bacillati</taxon>
        <taxon>Actinomycetota</taxon>
        <taxon>Actinomycetes</taxon>
        <taxon>Mycobacteriales</taxon>
        <taxon>Mycobacteriaceae</taxon>
        <taxon>Mycobacteroides</taxon>
        <taxon>Mycobacteroides abscessus</taxon>
    </lineage>
</organism>
<dbReference type="AlphaFoldDB" id="A0A9Q7SEP9"/>